<evidence type="ECO:0000313" key="3">
    <source>
        <dbReference type="EMBL" id="GLR16801.1"/>
    </source>
</evidence>
<dbReference type="Proteomes" id="UP001156666">
    <property type="component" value="Unassembled WGS sequence"/>
</dbReference>
<gene>
    <name evidence="3" type="ORF">GCM10007940_14160</name>
</gene>
<dbReference type="SUPFAM" id="SSF56935">
    <property type="entry name" value="Porins"/>
    <property type="match status" value="1"/>
</dbReference>
<keyword evidence="4" id="KW-1185">Reference proteome</keyword>
<accession>A0AA37SLV2</accession>
<dbReference type="Pfam" id="PF07715">
    <property type="entry name" value="Plug"/>
    <property type="match status" value="1"/>
</dbReference>
<keyword evidence="1" id="KW-0998">Cell outer membrane</keyword>
<evidence type="ECO:0000256" key="1">
    <source>
        <dbReference type="PROSITE-ProRule" id="PRU01360"/>
    </source>
</evidence>
<dbReference type="AlphaFoldDB" id="A0AA37SLV2"/>
<name>A0AA37SLV2_9BACT</name>
<dbReference type="InterPro" id="IPR039426">
    <property type="entry name" value="TonB-dep_rcpt-like"/>
</dbReference>
<protein>
    <recommendedName>
        <fullName evidence="2">TonB-dependent receptor plug domain-containing protein</fullName>
    </recommendedName>
</protein>
<dbReference type="Gene3D" id="2.170.130.10">
    <property type="entry name" value="TonB-dependent receptor, plug domain"/>
    <property type="match status" value="1"/>
</dbReference>
<dbReference type="GO" id="GO:0009279">
    <property type="term" value="C:cell outer membrane"/>
    <property type="evidence" value="ECO:0007669"/>
    <property type="project" value="UniProtKB-SubCell"/>
</dbReference>
<feature type="domain" description="TonB-dependent receptor plug" evidence="2">
    <location>
        <begin position="7"/>
        <end position="89"/>
    </location>
</feature>
<evidence type="ECO:0000259" key="2">
    <source>
        <dbReference type="Pfam" id="PF07715"/>
    </source>
</evidence>
<reference evidence="3" key="2">
    <citation type="submission" date="2023-01" db="EMBL/GenBank/DDBJ databases">
        <title>Draft genome sequence of Portibacter lacus strain NBRC 108769.</title>
        <authorList>
            <person name="Sun Q."/>
            <person name="Mori K."/>
        </authorList>
    </citation>
    <scope>NUCLEOTIDE SEQUENCE</scope>
    <source>
        <strain evidence="3">NBRC 108769</strain>
    </source>
</reference>
<dbReference type="InterPro" id="IPR012910">
    <property type="entry name" value="Plug_dom"/>
</dbReference>
<sequence length="95" mass="10502">MNPEPSVDLVGHLRKFSGVRINGQGRSAQVFIRSQNKGESKVAFFVDGKQMYSFADTYVLVSGTKLEYIEVLKDPGDVAFYGVRGSEGVINIKTR</sequence>
<dbReference type="InterPro" id="IPR037066">
    <property type="entry name" value="Plug_dom_sf"/>
</dbReference>
<dbReference type="EMBL" id="BSOH01000007">
    <property type="protein sequence ID" value="GLR16801.1"/>
    <property type="molecule type" value="Genomic_DNA"/>
</dbReference>
<keyword evidence="1" id="KW-0472">Membrane</keyword>
<proteinExistence type="inferred from homology"/>
<evidence type="ECO:0000313" key="4">
    <source>
        <dbReference type="Proteomes" id="UP001156666"/>
    </source>
</evidence>
<keyword evidence="1" id="KW-1134">Transmembrane beta strand</keyword>
<dbReference type="PROSITE" id="PS52016">
    <property type="entry name" value="TONB_DEPENDENT_REC_3"/>
    <property type="match status" value="1"/>
</dbReference>
<comment type="subcellular location">
    <subcellularLocation>
        <location evidence="1">Cell outer membrane</location>
        <topology evidence="1">Multi-pass membrane protein</topology>
    </subcellularLocation>
</comment>
<organism evidence="3 4">
    <name type="scientific">Portibacter lacus</name>
    <dbReference type="NCBI Taxonomy" id="1099794"/>
    <lineage>
        <taxon>Bacteria</taxon>
        <taxon>Pseudomonadati</taxon>
        <taxon>Bacteroidota</taxon>
        <taxon>Saprospiria</taxon>
        <taxon>Saprospirales</taxon>
        <taxon>Haliscomenobacteraceae</taxon>
        <taxon>Portibacter</taxon>
    </lineage>
</organism>
<comment type="similarity">
    <text evidence="1">Belongs to the TonB-dependent receptor family.</text>
</comment>
<comment type="caution">
    <text evidence="3">The sequence shown here is derived from an EMBL/GenBank/DDBJ whole genome shotgun (WGS) entry which is preliminary data.</text>
</comment>
<keyword evidence="1" id="KW-0813">Transport</keyword>
<reference evidence="3" key="1">
    <citation type="journal article" date="2014" name="Int. J. Syst. Evol. Microbiol.">
        <title>Complete genome sequence of Corynebacterium casei LMG S-19264T (=DSM 44701T), isolated from a smear-ripened cheese.</title>
        <authorList>
            <consortium name="US DOE Joint Genome Institute (JGI-PGF)"/>
            <person name="Walter F."/>
            <person name="Albersmeier A."/>
            <person name="Kalinowski J."/>
            <person name="Ruckert C."/>
        </authorList>
    </citation>
    <scope>NUCLEOTIDE SEQUENCE</scope>
    <source>
        <strain evidence="3">NBRC 108769</strain>
    </source>
</reference>
<keyword evidence="1" id="KW-0812">Transmembrane</keyword>